<name>A0A2A2EQM2_9GAMM</name>
<feature type="transmembrane region" description="Helical" evidence="1">
    <location>
        <begin position="67"/>
        <end position="87"/>
    </location>
</feature>
<sequence>MMPRLEPSPSRLLVLVYLLTALFAGAQASWHYLMGHYDYILLPSIGALLLLGSAAVVCLANHRAQRMASYMLISTGYLLLTVELIRLDQVADLWLGLPPVLALLLLPLGPALMLNLLLAPLWLLLMDIEMSLRQATLSYLTLVALCTLAPWEQLRHHALLRATDPNDPQCEALTASALEETLQSELARAQALERRLSVLVIYLPQLDMAGEQFGLRLYRHMLQRFCQVAHHTCRSHDSLGRAEGNLFWLVLPDTGDNGALMVRNRLLAALERCVLAETGPLTARIAVCTPQPGERWLAFEQRLLRRGHALTESAS</sequence>
<protein>
    <submittedName>
        <fullName evidence="3">Diguanylate cyclase</fullName>
    </submittedName>
</protein>
<gene>
    <name evidence="3" type="ORF">CK498_21265</name>
</gene>
<dbReference type="Pfam" id="PF00990">
    <property type="entry name" value="GGDEF"/>
    <property type="match status" value="1"/>
</dbReference>
<keyword evidence="1" id="KW-0472">Membrane</keyword>
<dbReference type="InterPro" id="IPR029787">
    <property type="entry name" value="Nucleotide_cyclase"/>
</dbReference>
<evidence type="ECO:0000259" key="2">
    <source>
        <dbReference type="PROSITE" id="PS50887"/>
    </source>
</evidence>
<dbReference type="InterPro" id="IPR043128">
    <property type="entry name" value="Rev_trsase/Diguanyl_cyclase"/>
</dbReference>
<dbReference type="EMBL" id="NSKB01000009">
    <property type="protein sequence ID" value="PAU74657.1"/>
    <property type="molecule type" value="Genomic_DNA"/>
</dbReference>
<dbReference type="Proteomes" id="UP000217771">
    <property type="component" value="Unassembled WGS sequence"/>
</dbReference>
<feature type="transmembrane region" description="Helical" evidence="1">
    <location>
        <begin position="38"/>
        <end position="60"/>
    </location>
</feature>
<dbReference type="Gene3D" id="3.30.70.270">
    <property type="match status" value="1"/>
</dbReference>
<dbReference type="InterPro" id="IPR000160">
    <property type="entry name" value="GGDEF_dom"/>
</dbReference>
<keyword evidence="1" id="KW-1133">Transmembrane helix</keyword>
<comment type="caution">
    <text evidence="3">The sequence shown here is derived from an EMBL/GenBank/DDBJ whole genome shotgun (WGS) entry which is preliminary data.</text>
</comment>
<feature type="domain" description="GGDEF" evidence="2">
    <location>
        <begin position="194"/>
        <end position="315"/>
    </location>
</feature>
<proteinExistence type="predicted"/>
<dbReference type="AlphaFoldDB" id="A0A2A2EQM2"/>
<evidence type="ECO:0000313" key="4">
    <source>
        <dbReference type="Proteomes" id="UP000217771"/>
    </source>
</evidence>
<dbReference type="SUPFAM" id="SSF55073">
    <property type="entry name" value="Nucleotide cyclase"/>
    <property type="match status" value="1"/>
</dbReference>
<feature type="transmembrane region" description="Helical" evidence="1">
    <location>
        <begin position="99"/>
        <end position="125"/>
    </location>
</feature>
<dbReference type="PROSITE" id="PS50887">
    <property type="entry name" value="GGDEF"/>
    <property type="match status" value="1"/>
</dbReference>
<accession>A0A2A2EQM2</accession>
<reference evidence="3 4" key="1">
    <citation type="submission" date="2017-08" db="EMBL/GenBank/DDBJ databases">
        <title>Halomonas alkalisoli sp. nov., isolated from saline alkaline soil.</title>
        <authorList>
            <person name="Wang D."/>
            <person name="Zhang G."/>
        </authorList>
    </citation>
    <scope>NUCLEOTIDE SEQUENCE [LARGE SCALE GENOMIC DNA]</scope>
    <source>
        <strain evidence="3 4">WRN001</strain>
    </source>
</reference>
<dbReference type="OrthoDB" id="6181977at2"/>
<keyword evidence="1" id="KW-0812">Transmembrane</keyword>
<evidence type="ECO:0000256" key="1">
    <source>
        <dbReference type="SAM" id="Phobius"/>
    </source>
</evidence>
<evidence type="ECO:0000313" key="3">
    <source>
        <dbReference type="EMBL" id="PAU74657.1"/>
    </source>
</evidence>
<organism evidence="3 4">
    <name type="scientific">Halomonas salipaludis</name>
    <dbReference type="NCBI Taxonomy" id="2032625"/>
    <lineage>
        <taxon>Bacteria</taxon>
        <taxon>Pseudomonadati</taxon>
        <taxon>Pseudomonadota</taxon>
        <taxon>Gammaproteobacteria</taxon>
        <taxon>Oceanospirillales</taxon>
        <taxon>Halomonadaceae</taxon>
        <taxon>Halomonas</taxon>
    </lineage>
</organism>
<dbReference type="RefSeq" id="WP_095622867.1">
    <property type="nucleotide sequence ID" value="NZ_NSKB01000009.1"/>
</dbReference>
<keyword evidence="4" id="KW-1185">Reference proteome</keyword>